<keyword evidence="1" id="KW-0479">Metal-binding</keyword>
<keyword evidence="1" id="KW-0863">Zinc-finger</keyword>
<dbReference type="EMBL" id="GFDL01010310">
    <property type="protein sequence ID" value="JAV24735.1"/>
    <property type="molecule type" value="Transcribed_RNA"/>
</dbReference>
<proteinExistence type="predicted"/>
<feature type="region of interest" description="Disordered" evidence="2">
    <location>
        <begin position="1"/>
        <end position="26"/>
    </location>
</feature>
<dbReference type="AlphaFoldDB" id="A0A1Q3FAX0"/>
<keyword evidence="1" id="KW-0862">Zinc</keyword>
<name>A0A1Q3FAX0_CULTA</name>
<dbReference type="PROSITE" id="PS50157">
    <property type="entry name" value="ZINC_FINGER_C2H2_2"/>
    <property type="match status" value="1"/>
</dbReference>
<sequence>MEMDEFQNASNQIKDEPQSDGETSQAMEFVEIEGSQLVQCKREVKEDDSEEIIASLELKLKDIAQNNADGDFLVPITDQEYLAISVRKIFFMAQLTKLVKGYCGKSLRLYKVCNGCGFKAIQEKDMAKHLEDGSGSCNLYHHALGTFEEVIYALQCCTCFYRSNVRYNVVRHQQKKGHVGIRKVRADSKIDDEIDNAVEALVSDKSQEIIANLQLKLTHEAKNCQQKGFALRLSKEELETIHENKTCFTKFKQIVKSYCERGIQLIQVCDKCAFKTITVAKMSQHFGNGTCSGFFDAIGTCPVQYRRVQVLQCNTCGYKSDQIGNMQRHQATQGHEGFVKSKPPRPDEYQPAADQTDEDDPTTRVKPCPHCGQEMQARNLGRHARLYCAVLLKKPAKLGTDYDVPEDEHGLPVLKCEDCGKSFHHYYYMKKHLENGCPVLKRLAKGAGADGKQRIKRKYELPKSESKFREVVPLECEVKVEEQ</sequence>
<dbReference type="GO" id="GO:0008270">
    <property type="term" value="F:zinc ion binding"/>
    <property type="evidence" value="ECO:0007669"/>
    <property type="project" value="UniProtKB-KW"/>
</dbReference>
<dbReference type="SMART" id="SM00355">
    <property type="entry name" value="ZnF_C2H2"/>
    <property type="match status" value="3"/>
</dbReference>
<dbReference type="InterPro" id="IPR013087">
    <property type="entry name" value="Znf_C2H2_type"/>
</dbReference>
<organism evidence="4">
    <name type="scientific">Culex tarsalis</name>
    <name type="common">Encephalitis mosquito</name>
    <dbReference type="NCBI Taxonomy" id="7177"/>
    <lineage>
        <taxon>Eukaryota</taxon>
        <taxon>Metazoa</taxon>
        <taxon>Ecdysozoa</taxon>
        <taxon>Arthropoda</taxon>
        <taxon>Hexapoda</taxon>
        <taxon>Insecta</taxon>
        <taxon>Pterygota</taxon>
        <taxon>Neoptera</taxon>
        <taxon>Endopterygota</taxon>
        <taxon>Diptera</taxon>
        <taxon>Nematocera</taxon>
        <taxon>Culicoidea</taxon>
        <taxon>Culicidae</taxon>
        <taxon>Culicinae</taxon>
        <taxon>Culicini</taxon>
        <taxon>Culex</taxon>
        <taxon>Culex</taxon>
    </lineage>
</organism>
<evidence type="ECO:0000313" key="4">
    <source>
        <dbReference type="EMBL" id="JAV24735.1"/>
    </source>
</evidence>
<feature type="region of interest" description="Disordered" evidence="2">
    <location>
        <begin position="327"/>
        <end position="365"/>
    </location>
</feature>
<evidence type="ECO:0000259" key="3">
    <source>
        <dbReference type="PROSITE" id="PS50157"/>
    </source>
</evidence>
<evidence type="ECO:0000256" key="1">
    <source>
        <dbReference type="PROSITE-ProRule" id="PRU00042"/>
    </source>
</evidence>
<feature type="domain" description="C2H2-type" evidence="3">
    <location>
        <begin position="414"/>
        <end position="432"/>
    </location>
</feature>
<accession>A0A1Q3FAX0</accession>
<protein>
    <recommendedName>
        <fullName evidence="3">C2H2-type domain-containing protein</fullName>
    </recommendedName>
</protein>
<reference evidence="4" key="1">
    <citation type="submission" date="2017-01" db="EMBL/GenBank/DDBJ databases">
        <title>A deep insight into the sialotranscriptome of adult male and female Cluex tarsalis mosquitoes.</title>
        <authorList>
            <person name="Ribeiro J.M."/>
            <person name="Moreira F."/>
            <person name="Bernard K.A."/>
            <person name="Calvo E."/>
        </authorList>
    </citation>
    <scope>NUCLEOTIDE SEQUENCE</scope>
    <source>
        <strain evidence="4">Kern County</strain>
        <tissue evidence="4">Salivary glands</tissue>
    </source>
</reference>
<evidence type="ECO:0000256" key="2">
    <source>
        <dbReference type="SAM" id="MobiDB-lite"/>
    </source>
</evidence>
<dbReference type="Gene3D" id="3.30.160.60">
    <property type="entry name" value="Classic Zinc Finger"/>
    <property type="match status" value="1"/>
</dbReference>